<evidence type="ECO:0000256" key="8">
    <source>
        <dbReference type="SAM" id="Phobius"/>
    </source>
</evidence>
<dbReference type="SUPFAM" id="SSF55874">
    <property type="entry name" value="ATPase domain of HSP90 chaperone/DNA topoisomerase II/histidine kinase"/>
    <property type="match status" value="1"/>
</dbReference>
<dbReference type="RefSeq" id="WP_262399675.1">
    <property type="nucleotide sequence ID" value="NZ_JACRTB010000009.1"/>
</dbReference>
<dbReference type="SUPFAM" id="SSF158472">
    <property type="entry name" value="HAMP domain-like"/>
    <property type="match status" value="1"/>
</dbReference>
<dbReference type="PROSITE" id="PS50885">
    <property type="entry name" value="HAMP"/>
    <property type="match status" value="1"/>
</dbReference>
<dbReference type="PRINTS" id="PR00344">
    <property type="entry name" value="BCTRLSENSOR"/>
</dbReference>
<evidence type="ECO:0000256" key="2">
    <source>
        <dbReference type="ARBA" id="ARBA00004370"/>
    </source>
</evidence>
<dbReference type="PANTHER" id="PTHR45453:SF1">
    <property type="entry name" value="PHOSPHATE REGULON SENSOR PROTEIN PHOR"/>
    <property type="match status" value="1"/>
</dbReference>
<dbReference type="PROSITE" id="PS50109">
    <property type="entry name" value="HIS_KIN"/>
    <property type="match status" value="1"/>
</dbReference>
<dbReference type="CDD" id="cd06225">
    <property type="entry name" value="HAMP"/>
    <property type="match status" value="1"/>
</dbReference>
<evidence type="ECO:0000259" key="9">
    <source>
        <dbReference type="PROSITE" id="PS50109"/>
    </source>
</evidence>
<dbReference type="SMART" id="SM00388">
    <property type="entry name" value="HisKA"/>
    <property type="match status" value="1"/>
</dbReference>
<gene>
    <name evidence="11" type="ORF">H8717_06850</name>
</gene>
<dbReference type="CDD" id="cd00082">
    <property type="entry name" value="HisKA"/>
    <property type="match status" value="1"/>
</dbReference>
<evidence type="ECO:0000256" key="3">
    <source>
        <dbReference type="ARBA" id="ARBA00012438"/>
    </source>
</evidence>
<feature type="domain" description="Histidine kinase" evidence="9">
    <location>
        <begin position="262"/>
        <end position="480"/>
    </location>
</feature>
<dbReference type="InterPro" id="IPR003594">
    <property type="entry name" value="HATPase_dom"/>
</dbReference>
<dbReference type="Gene3D" id="3.30.565.10">
    <property type="entry name" value="Histidine kinase-like ATPase, C-terminal domain"/>
    <property type="match status" value="1"/>
</dbReference>
<keyword evidence="5" id="KW-0808">Transferase</keyword>
<dbReference type="Pfam" id="PF02518">
    <property type="entry name" value="HATPase_c"/>
    <property type="match status" value="1"/>
</dbReference>
<keyword evidence="8" id="KW-0812">Transmembrane</keyword>
<dbReference type="InterPro" id="IPR005467">
    <property type="entry name" value="His_kinase_dom"/>
</dbReference>
<evidence type="ECO:0000256" key="6">
    <source>
        <dbReference type="ARBA" id="ARBA00022777"/>
    </source>
</evidence>
<dbReference type="InterPro" id="IPR003661">
    <property type="entry name" value="HisK_dim/P_dom"/>
</dbReference>
<comment type="caution">
    <text evidence="11">The sequence shown here is derived from an EMBL/GenBank/DDBJ whole genome shotgun (WGS) entry which is preliminary data.</text>
</comment>
<comment type="catalytic activity">
    <reaction evidence="1">
        <text>ATP + protein L-histidine = ADP + protein N-phospho-L-histidine.</text>
        <dbReference type="EC" id="2.7.13.3"/>
    </reaction>
</comment>
<evidence type="ECO:0000256" key="1">
    <source>
        <dbReference type="ARBA" id="ARBA00000085"/>
    </source>
</evidence>
<keyword evidence="12" id="KW-1185">Reference proteome</keyword>
<dbReference type="CDD" id="cd00075">
    <property type="entry name" value="HATPase"/>
    <property type="match status" value="1"/>
</dbReference>
<dbReference type="InterPro" id="IPR036890">
    <property type="entry name" value="HATPase_C_sf"/>
</dbReference>
<dbReference type="SMART" id="SM00304">
    <property type="entry name" value="HAMP"/>
    <property type="match status" value="1"/>
</dbReference>
<name>A0ABR7NI93_9FIRM</name>
<reference evidence="11 12" key="1">
    <citation type="submission" date="2020-08" db="EMBL/GenBank/DDBJ databases">
        <title>Genome public.</title>
        <authorList>
            <person name="Liu C."/>
            <person name="Sun Q."/>
        </authorList>
    </citation>
    <scope>NUCLEOTIDE SEQUENCE [LARGE SCALE GENOMIC DNA]</scope>
    <source>
        <strain evidence="11 12">BX1</strain>
    </source>
</reference>
<dbReference type="PANTHER" id="PTHR45453">
    <property type="entry name" value="PHOSPHATE REGULON SENSOR PROTEIN PHOR"/>
    <property type="match status" value="1"/>
</dbReference>
<feature type="transmembrane region" description="Helical" evidence="8">
    <location>
        <begin position="12"/>
        <end position="37"/>
    </location>
</feature>
<comment type="subcellular location">
    <subcellularLocation>
        <location evidence="2">Membrane</location>
    </subcellularLocation>
</comment>
<feature type="domain" description="HAMP" evidence="10">
    <location>
        <begin position="195"/>
        <end position="247"/>
    </location>
</feature>
<dbReference type="EC" id="2.7.13.3" evidence="3"/>
<evidence type="ECO:0000259" key="10">
    <source>
        <dbReference type="PROSITE" id="PS50885"/>
    </source>
</evidence>
<keyword evidence="4" id="KW-0597">Phosphoprotein</keyword>
<evidence type="ECO:0000313" key="12">
    <source>
        <dbReference type="Proteomes" id="UP000658131"/>
    </source>
</evidence>
<evidence type="ECO:0000313" key="11">
    <source>
        <dbReference type="EMBL" id="MBC8576123.1"/>
    </source>
</evidence>
<dbReference type="Pfam" id="PF00512">
    <property type="entry name" value="HisKA"/>
    <property type="match status" value="1"/>
</dbReference>
<accession>A0ABR7NI93</accession>
<dbReference type="InterPro" id="IPR004358">
    <property type="entry name" value="Sig_transdc_His_kin-like_C"/>
</dbReference>
<keyword evidence="7" id="KW-0902">Two-component regulatory system</keyword>
<evidence type="ECO:0000256" key="7">
    <source>
        <dbReference type="ARBA" id="ARBA00023012"/>
    </source>
</evidence>
<dbReference type="InterPro" id="IPR003660">
    <property type="entry name" value="HAMP_dom"/>
</dbReference>
<dbReference type="SMART" id="SM00387">
    <property type="entry name" value="HATPase_c"/>
    <property type="match status" value="1"/>
</dbReference>
<dbReference type="Pfam" id="PF00672">
    <property type="entry name" value="HAMP"/>
    <property type="match status" value="1"/>
</dbReference>
<dbReference type="Gene3D" id="1.10.287.130">
    <property type="match status" value="1"/>
</dbReference>
<keyword evidence="8" id="KW-0472">Membrane</keyword>
<keyword evidence="8" id="KW-1133">Transmembrane helix</keyword>
<dbReference type="EMBL" id="JACRTB010000009">
    <property type="protein sequence ID" value="MBC8576123.1"/>
    <property type="molecule type" value="Genomic_DNA"/>
</dbReference>
<dbReference type="InterPro" id="IPR050351">
    <property type="entry name" value="BphY/WalK/GraS-like"/>
</dbReference>
<protein>
    <recommendedName>
        <fullName evidence="3">histidine kinase</fullName>
        <ecNumber evidence="3">2.7.13.3</ecNumber>
    </recommendedName>
</protein>
<sequence>MTIKKRLAVSNLLMLLIPAMLILLIVGATAGIVMLYYHGEIGELGENQESVALARELVGHYLQEQVDDPNPEELSELMDIMDGIDFHIQLVQNGVIVESNLSQEDYDAIQWASGVFPDTGEPFILAAGKIALVRDSVVIDGSHITLIAVNSSVEETGSLGILLRQVFQRYFILALGAFLLVISLSNALLSSRVARSVLAPLSRLGESARRIRDGELNFSLDYTGDDEFGEVFRDFDAMRARLEESVQKQLRYEEERREFIAEMSHDLRTPLTAIRGYVEGLRDGVASAPEKQAHYLEIIHRRVCSMDALVDRLFLLSKLETGHFPFRFERVELAHFLNQYVRSARDEFGAKGQSLSFENRTSSPLCSLLDPEQMRCVLGNLLENSVKYRTGPAGSSRIALWAEQGKAVITVSDDGPGVAQSDISRLFESFYRGDKARSNSGDGSGLGLAIARRIVEAHQGKISAESRNGLTVRIELKQEGPI</sequence>
<dbReference type="Proteomes" id="UP000658131">
    <property type="component" value="Unassembled WGS sequence"/>
</dbReference>
<dbReference type="InterPro" id="IPR036097">
    <property type="entry name" value="HisK_dim/P_sf"/>
</dbReference>
<evidence type="ECO:0000256" key="5">
    <source>
        <dbReference type="ARBA" id="ARBA00022679"/>
    </source>
</evidence>
<proteinExistence type="predicted"/>
<evidence type="ECO:0000256" key="4">
    <source>
        <dbReference type="ARBA" id="ARBA00022553"/>
    </source>
</evidence>
<dbReference type="SUPFAM" id="SSF47384">
    <property type="entry name" value="Homodimeric domain of signal transducing histidine kinase"/>
    <property type="match status" value="1"/>
</dbReference>
<organism evidence="11 12">
    <name type="scientific">Yanshouia hominis</name>
    <dbReference type="NCBI Taxonomy" id="2763673"/>
    <lineage>
        <taxon>Bacteria</taxon>
        <taxon>Bacillati</taxon>
        <taxon>Bacillota</taxon>
        <taxon>Clostridia</taxon>
        <taxon>Eubacteriales</taxon>
        <taxon>Oscillospiraceae</taxon>
        <taxon>Yanshouia</taxon>
    </lineage>
</organism>
<dbReference type="Gene3D" id="6.10.340.10">
    <property type="match status" value="1"/>
</dbReference>
<keyword evidence="6" id="KW-0418">Kinase</keyword>